<comment type="caution">
    <text evidence="1">The sequence shown here is derived from an EMBL/GenBank/DDBJ whole genome shotgun (WGS) entry which is preliminary data.</text>
</comment>
<dbReference type="EMBL" id="JACHVS010000001">
    <property type="protein sequence ID" value="MBB2995403.1"/>
    <property type="molecule type" value="Genomic_DNA"/>
</dbReference>
<evidence type="ECO:0000313" key="1">
    <source>
        <dbReference type="EMBL" id="MBB2995403.1"/>
    </source>
</evidence>
<name>A0A839QIG3_9MICC</name>
<accession>A0A839QIG3</accession>
<keyword evidence="2" id="KW-1185">Reference proteome</keyword>
<dbReference type="InterPro" id="IPR021678">
    <property type="entry name" value="DUF3263"/>
</dbReference>
<protein>
    <recommendedName>
        <fullName evidence="3">DUF3263 domain-containing protein</fullName>
    </recommendedName>
</protein>
<dbReference type="Proteomes" id="UP000523000">
    <property type="component" value="Unassembled WGS sequence"/>
</dbReference>
<proteinExistence type="predicted"/>
<sequence length="98" mass="11305">MPAEPLNLDFTPDPECGLDERSQRILALERQWWKYAGAKEQAISELFSIPAANYYQLLNTLIDTEAALAYDPMLVKRLRRLRSTRHRARSAKRIGTES</sequence>
<evidence type="ECO:0000313" key="2">
    <source>
        <dbReference type="Proteomes" id="UP000523000"/>
    </source>
</evidence>
<dbReference type="RefSeq" id="WP_246380421.1">
    <property type="nucleotide sequence ID" value="NZ_BAABGK010000090.1"/>
</dbReference>
<dbReference type="Pfam" id="PF11662">
    <property type="entry name" value="DUF3263"/>
    <property type="match status" value="1"/>
</dbReference>
<reference evidence="1 2" key="1">
    <citation type="submission" date="2020-08" db="EMBL/GenBank/DDBJ databases">
        <title>Sequencing the genomes of 1000 actinobacteria strains.</title>
        <authorList>
            <person name="Klenk H.-P."/>
        </authorList>
    </citation>
    <scope>NUCLEOTIDE SEQUENCE [LARGE SCALE GENOMIC DNA]</scope>
    <source>
        <strain evidence="1 2">DSM 22826</strain>
    </source>
</reference>
<dbReference type="AlphaFoldDB" id="A0A839QIG3"/>
<organism evidence="1 2">
    <name type="scientific">Paeniglutamicibacter cryotolerans</name>
    <dbReference type="NCBI Taxonomy" id="670079"/>
    <lineage>
        <taxon>Bacteria</taxon>
        <taxon>Bacillati</taxon>
        <taxon>Actinomycetota</taxon>
        <taxon>Actinomycetes</taxon>
        <taxon>Micrococcales</taxon>
        <taxon>Micrococcaceae</taxon>
        <taxon>Paeniglutamicibacter</taxon>
    </lineage>
</organism>
<gene>
    <name evidence="1" type="ORF">E9229_001594</name>
</gene>
<evidence type="ECO:0008006" key="3">
    <source>
        <dbReference type="Google" id="ProtNLM"/>
    </source>
</evidence>